<dbReference type="AlphaFoldDB" id="A0A1X7TXL0"/>
<reference evidence="3" key="1">
    <citation type="journal article" date="2010" name="Nature">
        <title>The Amphimedon queenslandica genome and the evolution of animal complexity.</title>
        <authorList>
            <person name="Srivastava M."/>
            <person name="Simakov O."/>
            <person name="Chapman J."/>
            <person name="Fahey B."/>
            <person name="Gauthier M.E."/>
            <person name="Mitros T."/>
            <person name="Richards G.S."/>
            <person name="Conaco C."/>
            <person name="Dacre M."/>
            <person name="Hellsten U."/>
            <person name="Larroux C."/>
            <person name="Putnam N.H."/>
            <person name="Stanke M."/>
            <person name="Adamska M."/>
            <person name="Darling A."/>
            <person name="Degnan S.M."/>
            <person name="Oakley T.H."/>
            <person name="Plachetzki D.C."/>
            <person name="Zhai Y."/>
            <person name="Adamski M."/>
            <person name="Calcino A."/>
            <person name="Cummins S.F."/>
            <person name="Goodstein D.M."/>
            <person name="Harris C."/>
            <person name="Jackson D.J."/>
            <person name="Leys S.P."/>
            <person name="Shu S."/>
            <person name="Woodcroft B.J."/>
            <person name="Vervoort M."/>
            <person name="Kosik K.S."/>
            <person name="Manning G."/>
            <person name="Degnan B.M."/>
            <person name="Rokhsar D.S."/>
        </authorList>
    </citation>
    <scope>NUCLEOTIDE SEQUENCE [LARGE SCALE GENOMIC DNA]</scope>
</reference>
<evidence type="ECO:0000313" key="2">
    <source>
        <dbReference type="EnsemblMetazoa" id="Aqu2.1.20124_001"/>
    </source>
</evidence>
<evidence type="ECO:0000313" key="3">
    <source>
        <dbReference type="Proteomes" id="UP000007879"/>
    </source>
</evidence>
<name>A0A1X7TXL0_AMPQE</name>
<protein>
    <submittedName>
        <fullName evidence="2">Uncharacterized protein</fullName>
    </submittedName>
</protein>
<proteinExistence type="predicted"/>
<gene>
    <name evidence="2" type="primary">105314212</name>
</gene>
<dbReference type="InParanoid" id="A0A1X7TXL0"/>
<dbReference type="Proteomes" id="UP000007879">
    <property type="component" value="Unassembled WGS sequence"/>
</dbReference>
<accession>A0A1X7TXL0</accession>
<evidence type="ECO:0000256" key="1">
    <source>
        <dbReference type="SAM" id="Phobius"/>
    </source>
</evidence>
<keyword evidence="1" id="KW-1133">Transmembrane helix</keyword>
<feature type="transmembrane region" description="Helical" evidence="1">
    <location>
        <begin position="464"/>
        <end position="483"/>
    </location>
</feature>
<keyword evidence="3" id="KW-1185">Reference proteome</keyword>
<dbReference type="EnsemblMetazoa" id="Aqu2.1.20124_001">
    <property type="protein sequence ID" value="Aqu2.1.20124_001"/>
    <property type="gene ID" value="Aqu2.1.20124"/>
</dbReference>
<sequence length="492" mass="54354">MATMATPEATPTAVEKFESVYRDIIDVLKADRRSYLVAANRFFAKYIIEEPLKRQVYHSSGESAVKLLLDGLHAAIERDPKYLDDVVEVLSEEHPSLRVAFKKMSETAESAASVVTNQPQKSIDDPNKVISLLEEKVQSNPNTFLPANNLKNKFDRLYSHASSSLQHVKLEELNALLELKLTHSPKQFKDNFCPLLKDVRSTPQFFSFLLKHKFCGFLNFDLLSIFTKRFGSESLKQEMARYEASYQSFSKAIKMEDLLHSIVDDPSLFKPFALTGLPTIECRLEESWYSRTYSCFFEVITSVHSWCGLGSMMFSEIEEHCIIVKYVLFSEEDLEFISKDISSPEKKQLLKECGITMTLHTGAEDEIDESLKEISKQGKMLKDTGAGSVVPINRRATSEQNRESLEEISKQGKMLKDTGAGSVMPINRRTSSPQNRVSLIGVGAGAGGTVGSIIGALIGGVVGGTVGAVLGVAAGGGIVGAAIKPEDKSKED</sequence>
<keyword evidence="1" id="KW-0472">Membrane</keyword>
<organism evidence="2">
    <name type="scientific">Amphimedon queenslandica</name>
    <name type="common">Sponge</name>
    <dbReference type="NCBI Taxonomy" id="400682"/>
    <lineage>
        <taxon>Eukaryota</taxon>
        <taxon>Metazoa</taxon>
        <taxon>Porifera</taxon>
        <taxon>Demospongiae</taxon>
        <taxon>Heteroscleromorpha</taxon>
        <taxon>Haplosclerida</taxon>
        <taxon>Niphatidae</taxon>
        <taxon>Amphimedon</taxon>
    </lineage>
</organism>
<keyword evidence="1" id="KW-0812">Transmembrane</keyword>
<dbReference type="EnsemblMetazoa" id="XM_011408247.2">
    <property type="protein sequence ID" value="XP_011406549.1"/>
    <property type="gene ID" value="LOC105314212"/>
</dbReference>
<reference evidence="2" key="2">
    <citation type="submission" date="2017-05" db="UniProtKB">
        <authorList>
            <consortium name="EnsemblMetazoa"/>
        </authorList>
    </citation>
    <scope>IDENTIFICATION</scope>
</reference>
<feature type="transmembrane region" description="Helical" evidence="1">
    <location>
        <begin position="437"/>
        <end position="458"/>
    </location>
</feature>
<dbReference type="KEGG" id="aqu:105314212"/>